<keyword evidence="1" id="KW-0812">Transmembrane</keyword>
<name>A0A5J9SS83_9POAL</name>
<dbReference type="Proteomes" id="UP000324897">
    <property type="component" value="Unassembled WGS sequence"/>
</dbReference>
<reference evidence="2 3" key="1">
    <citation type="journal article" date="2019" name="Sci. Rep.">
        <title>A high-quality genome of Eragrostis curvula grass provides insights into Poaceae evolution and supports new strategies to enhance forage quality.</title>
        <authorList>
            <person name="Carballo J."/>
            <person name="Santos B.A.C.M."/>
            <person name="Zappacosta D."/>
            <person name="Garbus I."/>
            <person name="Selva J.P."/>
            <person name="Gallo C.A."/>
            <person name="Diaz A."/>
            <person name="Albertini E."/>
            <person name="Caccamo M."/>
            <person name="Echenique V."/>
        </authorList>
    </citation>
    <scope>NUCLEOTIDE SEQUENCE [LARGE SCALE GENOMIC DNA]</scope>
    <source>
        <strain evidence="3">cv. Victoria</strain>
        <tissue evidence="2">Leaf</tissue>
    </source>
</reference>
<dbReference type="Gene3D" id="2.40.70.10">
    <property type="entry name" value="Acid Proteases"/>
    <property type="match status" value="1"/>
</dbReference>
<keyword evidence="1" id="KW-1133">Transmembrane helix</keyword>
<keyword evidence="1" id="KW-0472">Membrane</keyword>
<keyword evidence="3" id="KW-1185">Reference proteome</keyword>
<comment type="caution">
    <text evidence="2">The sequence shown here is derived from an EMBL/GenBank/DDBJ whole genome shotgun (WGS) entry which is preliminary data.</text>
</comment>
<accession>A0A5J9SS83</accession>
<feature type="non-terminal residue" evidence="2">
    <location>
        <position position="1"/>
    </location>
</feature>
<evidence type="ECO:0000313" key="3">
    <source>
        <dbReference type="Proteomes" id="UP000324897"/>
    </source>
</evidence>
<protein>
    <submittedName>
        <fullName evidence="2">Uncharacterized protein</fullName>
    </submittedName>
</protein>
<dbReference type="Gramene" id="TVU01824">
    <property type="protein sequence ID" value="TVU01824"/>
    <property type="gene ID" value="EJB05_52709"/>
</dbReference>
<evidence type="ECO:0000256" key="1">
    <source>
        <dbReference type="SAM" id="Phobius"/>
    </source>
</evidence>
<organism evidence="2 3">
    <name type="scientific">Eragrostis curvula</name>
    <name type="common">weeping love grass</name>
    <dbReference type="NCBI Taxonomy" id="38414"/>
    <lineage>
        <taxon>Eukaryota</taxon>
        <taxon>Viridiplantae</taxon>
        <taxon>Streptophyta</taxon>
        <taxon>Embryophyta</taxon>
        <taxon>Tracheophyta</taxon>
        <taxon>Spermatophyta</taxon>
        <taxon>Magnoliopsida</taxon>
        <taxon>Liliopsida</taxon>
        <taxon>Poales</taxon>
        <taxon>Poaceae</taxon>
        <taxon>PACMAD clade</taxon>
        <taxon>Chloridoideae</taxon>
        <taxon>Eragrostideae</taxon>
        <taxon>Eragrostidinae</taxon>
        <taxon>Eragrostis</taxon>
    </lineage>
</organism>
<proteinExistence type="predicted"/>
<dbReference type="AlphaFoldDB" id="A0A5J9SS83"/>
<dbReference type="InterPro" id="IPR021109">
    <property type="entry name" value="Peptidase_aspartic_dom_sf"/>
</dbReference>
<sequence length="179" mass="19744">MELPVTNYFREVRTGVMCWVVQRSFNRLSLIGNIMQMNFNIRHDLDQQAASSGQAVGSLACGGDEDCRAVDVALEVMRFARISFTLVSPVALLPAAATRPRVEQLELRHRARGGAAKSHFYVSNLLVILLSLNPFAFGWAQISRRRLLGGESHQLPELLCDDVMIGYSDPGLGILGSEL</sequence>
<evidence type="ECO:0000313" key="2">
    <source>
        <dbReference type="EMBL" id="TVU01824.1"/>
    </source>
</evidence>
<feature type="transmembrane region" description="Helical" evidence="1">
    <location>
        <begin position="119"/>
        <end position="142"/>
    </location>
</feature>
<gene>
    <name evidence="2" type="ORF">EJB05_52709</name>
</gene>
<dbReference type="EMBL" id="RWGY01000384">
    <property type="protein sequence ID" value="TVU01824.1"/>
    <property type="molecule type" value="Genomic_DNA"/>
</dbReference>